<dbReference type="PROSITE" id="PS01335">
    <property type="entry name" value="METHYLGLYOXAL_SYNTH"/>
    <property type="match status" value="1"/>
</dbReference>
<dbReference type="GO" id="GO:0019242">
    <property type="term" value="P:methylglyoxal biosynthetic process"/>
    <property type="evidence" value="ECO:0007669"/>
    <property type="project" value="UniProtKB-UniRule"/>
</dbReference>
<evidence type="ECO:0000256" key="1">
    <source>
        <dbReference type="ARBA" id="ARBA00006287"/>
    </source>
</evidence>
<dbReference type="InterPro" id="IPR004363">
    <property type="entry name" value="Methylgl_synth"/>
</dbReference>
<feature type="domain" description="MGS-like" evidence="4">
    <location>
        <begin position="12"/>
        <end position="159"/>
    </location>
</feature>
<evidence type="ECO:0000313" key="6">
    <source>
        <dbReference type="Proteomes" id="UP000000239"/>
    </source>
</evidence>
<dbReference type="NCBIfam" id="TIGR00160">
    <property type="entry name" value="MGSA"/>
    <property type="match status" value="1"/>
</dbReference>
<dbReference type="Pfam" id="PF02142">
    <property type="entry name" value="MGS"/>
    <property type="match status" value="1"/>
</dbReference>
<feature type="binding site" evidence="2">
    <location>
        <position position="29"/>
    </location>
    <ligand>
        <name>substrate</name>
    </ligand>
</feature>
<dbReference type="EC" id="4.2.3.3" evidence="2"/>
<dbReference type="GO" id="GO:0005829">
    <property type="term" value="C:cytosol"/>
    <property type="evidence" value="ECO:0007669"/>
    <property type="project" value="TreeGrafter"/>
</dbReference>
<organism evidence="5 6">
    <name type="scientific">Chromohalobacter israelensis (strain ATCC BAA-138 / DSM 3043 / CIP 106854 / NCIMB 13768 / 1H11)</name>
    <name type="common">Chromohalobacter salexigens</name>
    <dbReference type="NCBI Taxonomy" id="290398"/>
    <lineage>
        <taxon>Bacteria</taxon>
        <taxon>Pseudomonadati</taxon>
        <taxon>Pseudomonadota</taxon>
        <taxon>Gammaproteobacteria</taxon>
        <taxon>Oceanospirillales</taxon>
        <taxon>Halomonadaceae</taxon>
        <taxon>Chromohalobacter</taxon>
    </lineage>
</organism>
<feature type="binding site" evidence="2">
    <location>
        <begin position="71"/>
        <end position="72"/>
    </location>
    <ligand>
        <name>substrate</name>
    </ligand>
</feature>
<dbReference type="InterPro" id="IPR011607">
    <property type="entry name" value="MGS-like_dom"/>
</dbReference>
<dbReference type="eggNOG" id="COG1803">
    <property type="taxonomic scope" value="Bacteria"/>
</dbReference>
<sequence length="159" mass="17605">MTEQRPRRQATRTLPARKRIALIAHDGKKAELLAWAERWRDTLARHDLVGTGTTAQRVAETLGLEVHGLMSGPLGGDQQIGARITESRLDMLVFFWDPFAPMPHDPDVKALLRLAALWNLPVATNAASADFIITSPLVAQEVTVNVPDANDWLATRRDP</sequence>
<feature type="binding site" evidence="2">
    <location>
        <position position="104"/>
    </location>
    <ligand>
        <name>substrate</name>
    </ligand>
</feature>
<dbReference type="Proteomes" id="UP000000239">
    <property type="component" value="Chromosome"/>
</dbReference>
<dbReference type="InterPro" id="IPR036914">
    <property type="entry name" value="MGS-like_dom_sf"/>
</dbReference>
<dbReference type="SMART" id="SM00851">
    <property type="entry name" value="MGS"/>
    <property type="match status" value="1"/>
</dbReference>
<keyword evidence="6" id="KW-1185">Reference proteome</keyword>
<dbReference type="KEGG" id="csa:Csal_1558"/>
<dbReference type="InterPro" id="IPR018148">
    <property type="entry name" value="Methylglyoxal_synth_AS"/>
</dbReference>
<name>Q1QX97_CHRI1</name>
<evidence type="ECO:0000256" key="3">
    <source>
        <dbReference type="PIRSR" id="PIRSR006614-1"/>
    </source>
</evidence>
<dbReference type="OrthoDB" id="9787147at2"/>
<evidence type="ECO:0000256" key="2">
    <source>
        <dbReference type="HAMAP-Rule" id="MF_00549"/>
    </source>
</evidence>
<dbReference type="NCBIfam" id="NF003559">
    <property type="entry name" value="PRK05234.1"/>
    <property type="match status" value="1"/>
</dbReference>
<dbReference type="HOGENOM" id="CLU_120420_0_1_6"/>
<dbReference type="PANTHER" id="PTHR30492">
    <property type="entry name" value="METHYLGLYOXAL SYNTHASE"/>
    <property type="match status" value="1"/>
</dbReference>
<dbReference type="EMBL" id="CP000285">
    <property type="protein sequence ID" value="ABE58911.1"/>
    <property type="molecule type" value="Genomic_DNA"/>
</dbReference>
<dbReference type="CDD" id="cd01422">
    <property type="entry name" value="MGS"/>
    <property type="match status" value="1"/>
</dbReference>
<gene>
    <name evidence="2" type="primary">mgsA</name>
    <name evidence="5" type="ordered locus">Csal_1558</name>
</gene>
<evidence type="ECO:0000313" key="5">
    <source>
        <dbReference type="EMBL" id="ABE58911.1"/>
    </source>
</evidence>
<dbReference type="SUPFAM" id="SSF52335">
    <property type="entry name" value="Methylglyoxal synthase-like"/>
    <property type="match status" value="1"/>
</dbReference>
<dbReference type="PANTHER" id="PTHR30492:SF0">
    <property type="entry name" value="METHYLGLYOXAL SYNTHASE"/>
    <property type="match status" value="1"/>
</dbReference>
<dbReference type="STRING" id="290398.Csal_1558"/>
<dbReference type="GeneID" id="95334289"/>
<comment type="similarity">
    <text evidence="1 2">Belongs to the methylglyoxal synthase family.</text>
</comment>
<feature type="active site" description="Proton donor/acceptor" evidence="2 3">
    <location>
        <position position="77"/>
    </location>
</feature>
<reference evidence="5 6" key="1">
    <citation type="journal article" date="2011" name="Stand. Genomic Sci.">
        <title>Complete genome sequence of the halophilic and highly halotolerant Chromohalobacter salexigens type strain (1H11(T)).</title>
        <authorList>
            <person name="Copeland A."/>
            <person name="O'Connor K."/>
            <person name="Lucas S."/>
            <person name="Lapidus A."/>
            <person name="Berry K.W."/>
            <person name="Detter J.C."/>
            <person name="Del Rio T.G."/>
            <person name="Hammon N."/>
            <person name="Dalin E."/>
            <person name="Tice H."/>
            <person name="Pitluck S."/>
            <person name="Bruce D."/>
            <person name="Goodwin L."/>
            <person name="Han C."/>
            <person name="Tapia R."/>
            <person name="Saunders E."/>
            <person name="Schmutz J."/>
            <person name="Brettin T."/>
            <person name="Larimer F."/>
            <person name="Land M."/>
            <person name="Hauser L."/>
            <person name="Vargas C."/>
            <person name="Nieto J.J."/>
            <person name="Kyrpides N.C."/>
            <person name="Ivanova N."/>
            <person name="Goker M."/>
            <person name="Klenk H.P."/>
            <person name="Csonka L.N."/>
            <person name="Woyke T."/>
        </authorList>
    </citation>
    <scope>NUCLEOTIDE SEQUENCE [LARGE SCALE GENOMIC DNA]</scope>
    <source>
        <strain evidence="6">ATCC BAA-138 / DSM 3043 / CIP 106854 / NCIMB 13768 / 1H11</strain>
    </source>
</reference>
<dbReference type="RefSeq" id="WP_011506857.1">
    <property type="nucleotide sequence ID" value="NC_007963.1"/>
</dbReference>
<dbReference type="HAMAP" id="MF_00549">
    <property type="entry name" value="Methylglyoxal_synth"/>
    <property type="match status" value="1"/>
</dbReference>
<dbReference type="PROSITE" id="PS51855">
    <property type="entry name" value="MGS"/>
    <property type="match status" value="1"/>
</dbReference>
<dbReference type="PIRSF" id="PIRSF006614">
    <property type="entry name" value="Methylglyox_syn"/>
    <property type="match status" value="1"/>
</dbReference>
<dbReference type="GO" id="GO:0008929">
    <property type="term" value="F:methylglyoxal synthase activity"/>
    <property type="evidence" value="ECO:0007669"/>
    <property type="project" value="UniProtKB-UniRule"/>
</dbReference>
<comment type="function">
    <text evidence="2">Catalyzes the formation of methylglyoxal from dihydroxyacetone phosphate.</text>
</comment>
<dbReference type="Gene3D" id="3.40.50.1380">
    <property type="entry name" value="Methylglyoxal synthase-like domain"/>
    <property type="match status" value="1"/>
</dbReference>
<protein>
    <recommendedName>
        <fullName evidence="2">Methylglyoxal synthase</fullName>
        <shortName evidence="2">MGS</shortName>
        <ecNumber evidence="2">4.2.3.3</ecNumber>
    </recommendedName>
</protein>
<dbReference type="AlphaFoldDB" id="Q1QX97"/>
<feature type="binding site" evidence="2">
    <location>
        <begin position="51"/>
        <end position="54"/>
    </location>
    <ligand>
        <name>substrate</name>
    </ligand>
</feature>
<comment type="catalytic activity">
    <reaction evidence="2">
        <text>dihydroxyacetone phosphate = methylglyoxal + phosphate</text>
        <dbReference type="Rhea" id="RHEA:17937"/>
        <dbReference type="ChEBI" id="CHEBI:17158"/>
        <dbReference type="ChEBI" id="CHEBI:43474"/>
        <dbReference type="ChEBI" id="CHEBI:57642"/>
        <dbReference type="EC" id="4.2.3.3"/>
    </reaction>
</comment>
<evidence type="ECO:0000259" key="4">
    <source>
        <dbReference type="PROSITE" id="PS51855"/>
    </source>
</evidence>
<accession>Q1QX97</accession>
<feature type="binding site" evidence="2">
    <location>
        <position position="25"/>
    </location>
    <ligand>
        <name>substrate</name>
    </ligand>
</feature>
<proteinExistence type="inferred from homology"/>
<keyword evidence="2 5" id="KW-0456">Lyase</keyword>